<dbReference type="InterPro" id="IPR043130">
    <property type="entry name" value="CDP-OH_PTrfase_TM_dom"/>
</dbReference>
<name>A0A1V2IC89_9ACTN</name>
<dbReference type="GO" id="GO:0016020">
    <property type="term" value="C:membrane"/>
    <property type="evidence" value="ECO:0007669"/>
    <property type="project" value="InterPro"/>
</dbReference>
<keyword evidence="3" id="KW-0808">Transferase</keyword>
<keyword evidence="2" id="KW-0812">Transmembrane</keyword>
<dbReference type="GO" id="GO:0008654">
    <property type="term" value="P:phospholipid biosynthetic process"/>
    <property type="evidence" value="ECO:0007669"/>
    <property type="project" value="InterPro"/>
</dbReference>
<keyword evidence="2" id="KW-1133">Transmembrane helix</keyword>
<dbReference type="Gene3D" id="1.20.120.1760">
    <property type="match status" value="1"/>
</dbReference>
<dbReference type="EMBL" id="MOMC01000025">
    <property type="protein sequence ID" value="ONH30509.1"/>
    <property type="molecule type" value="Genomic_DNA"/>
</dbReference>
<keyword evidence="2" id="KW-0472">Membrane</keyword>
<evidence type="ECO:0000313" key="3">
    <source>
        <dbReference type="EMBL" id="ONH30509.1"/>
    </source>
</evidence>
<proteinExistence type="predicted"/>
<dbReference type="GO" id="GO:0016780">
    <property type="term" value="F:phosphotransferase activity, for other substituted phosphate groups"/>
    <property type="evidence" value="ECO:0007669"/>
    <property type="project" value="InterPro"/>
</dbReference>
<gene>
    <name evidence="3" type="ORF">BL253_13560</name>
</gene>
<feature type="transmembrane region" description="Helical" evidence="2">
    <location>
        <begin position="107"/>
        <end position="129"/>
    </location>
</feature>
<sequence length="253" mass="25841">MGQGRRGFRRRPKSARSRGELYGEATMGRVRTPVPGRIDYFAAWAVTHGGYDPATGGALVRGWLTVTYLLARPLATARTPPAAVTAAAMAVTALALPAAAGGGRWPLLAAFVVAVSGLLDNLDGAVAILRERVSATGFVLDSVADRVADALYLVALWLLGAPGWLAVAAGAAMGLLEYTRARAGNAGFGEIGVVTVGERPSRVIIATAGLLAAGVLPSLRGPVSTAAAAASLAVAVIGLGQLTIVLRRVLRGR</sequence>
<dbReference type="InterPro" id="IPR000462">
    <property type="entry name" value="CDP-OH_P_trans"/>
</dbReference>
<comment type="caution">
    <text evidence="3">The sequence shown here is derived from an EMBL/GenBank/DDBJ whole genome shotgun (WGS) entry which is preliminary data.</text>
</comment>
<protein>
    <submittedName>
        <fullName evidence="3">CDP-alcohol phosphatidyltransferase</fullName>
    </submittedName>
</protein>
<organism evidence="3 4">
    <name type="scientific">Pseudofrankia asymbiotica</name>
    <dbReference type="NCBI Taxonomy" id="1834516"/>
    <lineage>
        <taxon>Bacteria</taxon>
        <taxon>Bacillati</taxon>
        <taxon>Actinomycetota</taxon>
        <taxon>Actinomycetes</taxon>
        <taxon>Frankiales</taxon>
        <taxon>Frankiaceae</taxon>
        <taxon>Pseudofrankia</taxon>
    </lineage>
</organism>
<dbReference type="AlphaFoldDB" id="A0A1V2IC89"/>
<feature type="region of interest" description="Disordered" evidence="1">
    <location>
        <begin position="1"/>
        <end position="22"/>
    </location>
</feature>
<accession>A0A1V2IC89</accession>
<keyword evidence="4" id="KW-1185">Reference proteome</keyword>
<evidence type="ECO:0000313" key="4">
    <source>
        <dbReference type="Proteomes" id="UP000188929"/>
    </source>
</evidence>
<reference evidence="4" key="1">
    <citation type="submission" date="2016-10" db="EMBL/GenBank/DDBJ databases">
        <title>Frankia sp. NRRL B-16386 Genome sequencing.</title>
        <authorList>
            <person name="Ghodhbane-Gtari F."/>
            <person name="Swanson E."/>
            <person name="Gueddou A."/>
            <person name="Hezbri K."/>
            <person name="Ktari K."/>
            <person name="Nouioui I."/>
            <person name="Morris K."/>
            <person name="Simpson S."/>
            <person name="Abebe-Akele F."/>
            <person name="Thomas K."/>
            <person name="Gtari M."/>
            <person name="Tisa L.S."/>
        </authorList>
    </citation>
    <scope>NUCLEOTIDE SEQUENCE [LARGE SCALE GENOMIC DNA]</scope>
    <source>
        <strain evidence="4">NRRL B-16386</strain>
    </source>
</reference>
<evidence type="ECO:0000256" key="1">
    <source>
        <dbReference type="SAM" id="MobiDB-lite"/>
    </source>
</evidence>
<dbReference type="Pfam" id="PF01066">
    <property type="entry name" value="CDP-OH_P_transf"/>
    <property type="match status" value="1"/>
</dbReference>
<feature type="transmembrane region" description="Helical" evidence="2">
    <location>
        <begin position="82"/>
        <end position="101"/>
    </location>
</feature>
<feature type="transmembrane region" description="Helical" evidence="2">
    <location>
        <begin position="226"/>
        <end position="246"/>
    </location>
</feature>
<feature type="transmembrane region" description="Helical" evidence="2">
    <location>
        <begin position="150"/>
        <end position="176"/>
    </location>
</feature>
<dbReference type="Proteomes" id="UP000188929">
    <property type="component" value="Unassembled WGS sequence"/>
</dbReference>
<dbReference type="OrthoDB" id="5195266at2"/>
<feature type="compositionally biased region" description="Basic residues" evidence="1">
    <location>
        <begin position="1"/>
        <end position="16"/>
    </location>
</feature>
<evidence type="ECO:0000256" key="2">
    <source>
        <dbReference type="SAM" id="Phobius"/>
    </source>
</evidence>
<dbReference type="STRING" id="1834516.BL253_13560"/>